<dbReference type="Gene3D" id="3.40.50.300">
    <property type="entry name" value="P-loop containing nucleotide triphosphate hydrolases"/>
    <property type="match status" value="1"/>
</dbReference>
<sequence length="254" mass="27889">MSKLLQVNHVSKYYGMGTVVTRALDDISFAMDKGEFTAIMGTSGSGKSTLLNVISTIDRVSAGEILLEGKDLTRMKEHRLAAFRRDQLGFVFQEYNLLDTLTIRENIVLPLNLKRVSAKGTQKKLEEVSRVLGLDDQLQKFPWELSGGQRQRAACARALIAGPSLILADEPTGALDSGNSRILMETFEMINERLGATILLVTHDAAVGAYAGRVLFLKDGKIFGEVRRGSRSRQEMYREILALTSAQGGDSHVG</sequence>
<evidence type="ECO:0000313" key="6">
    <source>
        <dbReference type="EMBL" id="HIV11526.1"/>
    </source>
</evidence>
<dbReference type="InterPro" id="IPR003439">
    <property type="entry name" value="ABC_transporter-like_ATP-bd"/>
</dbReference>
<proteinExistence type="inferred from homology"/>
<dbReference type="GO" id="GO:0016887">
    <property type="term" value="F:ATP hydrolysis activity"/>
    <property type="evidence" value="ECO:0007669"/>
    <property type="project" value="InterPro"/>
</dbReference>
<dbReference type="PANTHER" id="PTHR42798">
    <property type="entry name" value="LIPOPROTEIN-RELEASING SYSTEM ATP-BINDING PROTEIN LOLD"/>
    <property type="match status" value="1"/>
</dbReference>
<dbReference type="GO" id="GO:0098796">
    <property type="term" value="C:membrane protein complex"/>
    <property type="evidence" value="ECO:0007669"/>
    <property type="project" value="UniProtKB-ARBA"/>
</dbReference>
<dbReference type="InterPro" id="IPR003593">
    <property type="entry name" value="AAA+_ATPase"/>
</dbReference>
<dbReference type="PROSITE" id="PS50893">
    <property type="entry name" value="ABC_TRANSPORTER_2"/>
    <property type="match status" value="1"/>
</dbReference>
<dbReference type="EMBL" id="DVON01000002">
    <property type="protein sequence ID" value="HIV11526.1"/>
    <property type="molecule type" value="Genomic_DNA"/>
</dbReference>
<dbReference type="GO" id="GO:0022857">
    <property type="term" value="F:transmembrane transporter activity"/>
    <property type="evidence" value="ECO:0007669"/>
    <property type="project" value="UniProtKB-ARBA"/>
</dbReference>
<evidence type="ECO:0000256" key="4">
    <source>
        <dbReference type="ARBA" id="ARBA00022840"/>
    </source>
</evidence>
<feature type="domain" description="ABC transporter" evidence="5">
    <location>
        <begin position="5"/>
        <end position="244"/>
    </location>
</feature>
<reference evidence="6" key="2">
    <citation type="journal article" date="2021" name="PeerJ">
        <title>Extensive microbial diversity within the chicken gut microbiome revealed by metagenomics and culture.</title>
        <authorList>
            <person name="Gilroy R."/>
            <person name="Ravi A."/>
            <person name="Getino M."/>
            <person name="Pursley I."/>
            <person name="Horton D.L."/>
            <person name="Alikhan N.F."/>
            <person name="Baker D."/>
            <person name="Gharbi K."/>
            <person name="Hall N."/>
            <person name="Watson M."/>
            <person name="Adriaenssens E.M."/>
            <person name="Foster-Nyarko E."/>
            <person name="Jarju S."/>
            <person name="Secka A."/>
            <person name="Antonio M."/>
            <person name="Oren A."/>
            <person name="Chaudhuri R.R."/>
            <person name="La Ragione R."/>
            <person name="Hildebrand F."/>
            <person name="Pallen M.J."/>
        </authorList>
    </citation>
    <scope>NUCLEOTIDE SEQUENCE</scope>
    <source>
        <strain evidence="6">ChiBcec2-4451</strain>
    </source>
</reference>
<protein>
    <submittedName>
        <fullName evidence="6">ABC transporter ATP-binding protein</fullName>
    </submittedName>
</protein>
<keyword evidence="3" id="KW-0547">Nucleotide-binding</keyword>
<dbReference type="SMART" id="SM00382">
    <property type="entry name" value="AAA"/>
    <property type="match status" value="1"/>
</dbReference>
<dbReference type="InterPro" id="IPR027417">
    <property type="entry name" value="P-loop_NTPase"/>
</dbReference>
<keyword evidence="4 6" id="KW-0067">ATP-binding</keyword>
<dbReference type="Proteomes" id="UP000886723">
    <property type="component" value="Unassembled WGS sequence"/>
</dbReference>
<reference evidence="6" key="1">
    <citation type="submission" date="2020-10" db="EMBL/GenBank/DDBJ databases">
        <authorList>
            <person name="Gilroy R."/>
        </authorList>
    </citation>
    <scope>NUCLEOTIDE SEQUENCE</scope>
    <source>
        <strain evidence="6">ChiBcec2-4451</strain>
    </source>
</reference>
<organism evidence="6 7">
    <name type="scientific">Candidatus Pullilachnospira stercoravium</name>
    <dbReference type="NCBI Taxonomy" id="2840913"/>
    <lineage>
        <taxon>Bacteria</taxon>
        <taxon>Bacillati</taxon>
        <taxon>Bacillota</taxon>
        <taxon>Clostridia</taxon>
        <taxon>Lachnospirales</taxon>
        <taxon>Lachnospiraceae</taxon>
        <taxon>Lachnospiraceae incertae sedis</taxon>
        <taxon>Candidatus Pullilachnospira</taxon>
    </lineage>
</organism>
<dbReference type="GO" id="GO:0005524">
    <property type="term" value="F:ATP binding"/>
    <property type="evidence" value="ECO:0007669"/>
    <property type="project" value="UniProtKB-KW"/>
</dbReference>
<evidence type="ECO:0000256" key="1">
    <source>
        <dbReference type="ARBA" id="ARBA00005417"/>
    </source>
</evidence>
<dbReference type="InterPro" id="IPR017911">
    <property type="entry name" value="MacB-like_ATP-bd"/>
</dbReference>
<gene>
    <name evidence="6" type="ORF">IAA63_00110</name>
</gene>
<accession>A0A9D1NSP0</accession>
<dbReference type="AlphaFoldDB" id="A0A9D1NSP0"/>
<dbReference type="PANTHER" id="PTHR42798:SF7">
    <property type="entry name" value="ALPHA-D-RIBOSE 1-METHYLPHOSPHONATE 5-TRIPHOSPHATE SYNTHASE SUBUNIT PHNL"/>
    <property type="match status" value="1"/>
</dbReference>
<evidence type="ECO:0000256" key="2">
    <source>
        <dbReference type="ARBA" id="ARBA00022448"/>
    </source>
</evidence>
<evidence type="ECO:0000259" key="5">
    <source>
        <dbReference type="PROSITE" id="PS50893"/>
    </source>
</evidence>
<name>A0A9D1NSP0_9FIRM</name>
<dbReference type="FunFam" id="3.40.50.300:FF:000032">
    <property type="entry name" value="Export ABC transporter ATP-binding protein"/>
    <property type="match status" value="1"/>
</dbReference>
<dbReference type="SUPFAM" id="SSF52540">
    <property type="entry name" value="P-loop containing nucleoside triphosphate hydrolases"/>
    <property type="match status" value="1"/>
</dbReference>
<evidence type="ECO:0000256" key="3">
    <source>
        <dbReference type="ARBA" id="ARBA00022741"/>
    </source>
</evidence>
<comment type="similarity">
    <text evidence="1">Belongs to the ABC transporter superfamily.</text>
</comment>
<keyword evidence="2" id="KW-0813">Transport</keyword>
<dbReference type="Pfam" id="PF00005">
    <property type="entry name" value="ABC_tran"/>
    <property type="match status" value="1"/>
</dbReference>
<dbReference type="CDD" id="cd03255">
    <property type="entry name" value="ABC_MJ0796_LolCDE_FtsE"/>
    <property type="match status" value="1"/>
</dbReference>
<comment type="caution">
    <text evidence="6">The sequence shown here is derived from an EMBL/GenBank/DDBJ whole genome shotgun (WGS) entry which is preliminary data.</text>
</comment>
<evidence type="ECO:0000313" key="7">
    <source>
        <dbReference type="Proteomes" id="UP000886723"/>
    </source>
</evidence>